<keyword evidence="1" id="KW-0812">Transmembrane</keyword>
<accession>A0ABY7DRQ3</accession>
<evidence type="ECO:0000313" key="3">
    <source>
        <dbReference type="Proteomes" id="UP001164746"/>
    </source>
</evidence>
<reference evidence="2" key="1">
    <citation type="submission" date="2022-11" db="EMBL/GenBank/DDBJ databases">
        <title>Centuries of genome instability and evolution in soft-shell clam transmissible cancer (bioRxiv).</title>
        <authorList>
            <person name="Hart S.F.M."/>
            <person name="Yonemitsu M.A."/>
            <person name="Giersch R.M."/>
            <person name="Beal B.F."/>
            <person name="Arriagada G."/>
            <person name="Davis B.W."/>
            <person name="Ostrander E.A."/>
            <person name="Goff S.P."/>
            <person name="Metzger M.J."/>
        </authorList>
    </citation>
    <scope>NUCLEOTIDE SEQUENCE</scope>
    <source>
        <strain evidence="2">MELC-2E11</strain>
        <tissue evidence="2">Siphon/mantle</tissue>
    </source>
</reference>
<sequence length="175" mass="20376">MANARSTNRMPGWMVVWFYITAIICTIDASFVVFRPHTLPGGWLHKFFFPYRYYIYTDQRYGDVTDSYVFTQSLMNYAEVILNIITLFYHYQRARATQLLAFTVSVMTFWKTVLYIAMFYELAGGKDYRGGNTLLEEVLLVLIPNGIWIIIPGMCMAALWSDLMIGQSSSHVKRR</sequence>
<feature type="transmembrane region" description="Helical" evidence="1">
    <location>
        <begin position="99"/>
        <end position="118"/>
    </location>
</feature>
<name>A0ABY7DRQ3_MYAAR</name>
<keyword evidence="3" id="KW-1185">Reference proteome</keyword>
<dbReference type="PANTHER" id="PTHR37919">
    <property type="entry name" value="PROTEIN CBG05606"/>
    <property type="match status" value="1"/>
</dbReference>
<gene>
    <name evidence="2" type="ORF">MAR_023951</name>
</gene>
<feature type="transmembrane region" description="Helical" evidence="1">
    <location>
        <begin position="74"/>
        <end position="92"/>
    </location>
</feature>
<protein>
    <submittedName>
        <fullName evidence="2">Uncharacterized protein</fullName>
    </submittedName>
</protein>
<dbReference type="PANTHER" id="PTHR37919:SF2">
    <property type="entry name" value="EXPERA DOMAIN-CONTAINING PROTEIN"/>
    <property type="match status" value="1"/>
</dbReference>
<proteinExistence type="predicted"/>
<keyword evidence="1" id="KW-1133">Transmembrane helix</keyword>
<feature type="transmembrane region" description="Helical" evidence="1">
    <location>
        <begin position="12"/>
        <end position="34"/>
    </location>
</feature>
<keyword evidence="1" id="KW-0472">Membrane</keyword>
<feature type="transmembrane region" description="Helical" evidence="1">
    <location>
        <begin position="138"/>
        <end position="165"/>
    </location>
</feature>
<organism evidence="2 3">
    <name type="scientific">Mya arenaria</name>
    <name type="common">Soft-shell clam</name>
    <dbReference type="NCBI Taxonomy" id="6604"/>
    <lineage>
        <taxon>Eukaryota</taxon>
        <taxon>Metazoa</taxon>
        <taxon>Spiralia</taxon>
        <taxon>Lophotrochozoa</taxon>
        <taxon>Mollusca</taxon>
        <taxon>Bivalvia</taxon>
        <taxon>Autobranchia</taxon>
        <taxon>Heteroconchia</taxon>
        <taxon>Euheterodonta</taxon>
        <taxon>Imparidentia</taxon>
        <taxon>Neoheterodontei</taxon>
        <taxon>Myida</taxon>
        <taxon>Myoidea</taxon>
        <taxon>Myidae</taxon>
        <taxon>Mya</taxon>
    </lineage>
</organism>
<evidence type="ECO:0000256" key="1">
    <source>
        <dbReference type="SAM" id="Phobius"/>
    </source>
</evidence>
<dbReference type="EMBL" id="CP111014">
    <property type="protein sequence ID" value="WAQ99578.1"/>
    <property type="molecule type" value="Genomic_DNA"/>
</dbReference>
<dbReference type="Proteomes" id="UP001164746">
    <property type="component" value="Chromosome 3"/>
</dbReference>
<evidence type="ECO:0000313" key="2">
    <source>
        <dbReference type="EMBL" id="WAQ99578.1"/>
    </source>
</evidence>